<feature type="transmembrane region" description="Helical" evidence="7">
    <location>
        <begin position="280"/>
        <end position="299"/>
    </location>
</feature>
<evidence type="ECO:0000313" key="9">
    <source>
        <dbReference type="Proteomes" id="UP000315677"/>
    </source>
</evidence>
<evidence type="ECO:0000256" key="4">
    <source>
        <dbReference type="ARBA" id="ARBA00022989"/>
    </source>
</evidence>
<feature type="transmembrane region" description="Helical" evidence="7">
    <location>
        <begin position="204"/>
        <end position="226"/>
    </location>
</feature>
<feature type="compositionally biased region" description="Basic and acidic residues" evidence="6">
    <location>
        <begin position="1"/>
        <end position="18"/>
    </location>
</feature>
<feature type="transmembrane region" description="Helical" evidence="7">
    <location>
        <begin position="136"/>
        <end position="155"/>
    </location>
</feature>
<dbReference type="AlphaFoldDB" id="A0A543E095"/>
<feature type="transmembrane region" description="Helical" evidence="7">
    <location>
        <begin position="518"/>
        <end position="539"/>
    </location>
</feature>
<reference evidence="8 9" key="1">
    <citation type="submission" date="2019-06" db="EMBL/GenBank/DDBJ databases">
        <title>Sequencing the genomes of 1000 actinobacteria strains.</title>
        <authorList>
            <person name="Klenk H.-P."/>
        </authorList>
    </citation>
    <scope>NUCLEOTIDE SEQUENCE [LARGE SCALE GENOMIC DNA]</scope>
    <source>
        <strain evidence="8 9">DSM 45301</strain>
    </source>
</reference>
<feature type="compositionally biased region" description="Low complexity" evidence="6">
    <location>
        <begin position="33"/>
        <end position="44"/>
    </location>
</feature>
<protein>
    <submittedName>
        <fullName evidence="8">O-antigen/teichoic acid export membrane protein</fullName>
    </submittedName>
</protein>
<sequence>MPDDARFVHTDSVHEPRVPRRGHGTHRPERPRAAGPGRAPAGPRHPGPHDRVLPHPPPAAGRSAPGTRRPHPVDPPTFRMPIPVPGELRATPPRAEHVLCALVTEPLTVVLPPVRRRGEEPPSGTGPRRGGLGEGLALSISSGLGALAGLASWLIAARLLPQAQFGLAAAVVSAFMLVGGISQLNLGLALMRWLPVAGRHVGTLVWRSLLVIMPLAGVAGFGYVLAVPALARTAAGPDGPLLAGTAVFTVAAAAWGAFVVHDYVLVAIGRPWWSVWRNGLFAVVRIGLLVVLGSALGAQGVVLSWAGPLVVWIAVGSLVLVVAVRRHARGSTGGTVPSRSEVVGFLGPTWLAQIGNTLLLNQVPLLVILRFGPESGAAFFIAWQATVVVETAATYFTHSLSAACARAPERARELTSSSRRQMLMIFLPLLALGALLAGPGLSIFGPGYTATAEVLRLLLLGQAFRLLVVHELGVRTAAGRGVAYARLHLSSTVLVLLAVVLAPVPAEGGAGAALLPVAWGYVAVQVLCAAHVVLVRVLGRRRAGRPASS</sequence>
<dbReference type="PANTHER" id="PTHR30250">
    <property type="entry name" value="PST FAMILY PREDICTED COLANIC ACID TRANSPORTER"/>
    <property type="match status" value="1"/>
</dbReference>
<feature type="region of interest" description="Disordered" evidence="6">
    <location>
        <begin position="1"/>
        <end position="80"/>
    </location>
</feature>
<evidence type="ECO:0000256" key="1">
    <source>
        <dbReference type="ARBA" id="ARBA00004651"/>
    </source>
</evidence>
<accession>A0A543E095</accession>
<keyword evidence="5 7" id="KW-0472">Membrane</keyword>
<comment type="caution">
    <text evidence="8">The sequence shown here is derived from an EMBL/GenBank/DDBJ whole genome shotgun (WGS) entry which is preliminary data.</text>
</comment>
<feature type="transmembrane region" description="Helical" evidence="7">
    <location>
        <begin position="486"/>
        <end position="506"/>
    </location>
</feature>
<feature type="transmembrane region" description="Helical" evidence="7">
    <location>
        <begin position="167"/>
        <end position="192"/>
    </location>
</feature>
<evidence type="ECO:0000256" key="7">
    <source>
        <dbReference type="SAM" id="Phobius"/>
    </source>
</evidence>
<evidence type="ECO:0000256" key="6">
    <source>
        <dbReference type="SAM" id="MobiDB-lite"/>
    </source>
</evidence>
<dbReference type="GO" id="GO:0005886">
    <property type="term" value="C:plasma membrane"/>
    <property type="evidence" value="ECO:0007669"/>
    <property type="project" value="UniProtKB-SubCell"/>
</dbReference>
<keyword evidence="2" id="KW-1003">Cell membrane</keyword>
<evidence type="ECO:0000256" key="3">
    <source>
        <dbReference type="ARBA" id="ARBA00022692"/>
    </source>
</evidence>
<evidence type="ECO:0000313" key="8">
    <source>
        <dbReference type="EMBL" id="TQM15020.1"/>
    </source>
</evidence>
<gene>
    <name evidence="8" type="ORF">FB558_1801</name>
</gene>
<proteinExistence type="predicted"/>
<dbReference type="EMBL" id="VFPA01000001">
    <property type="protein sequence ID" value="TQM15020.1"/>
    <property type="molecule type" value="Genomic_DNA"/>
</dbReference>
<keyword evidence="3 7" id="KW-0812">Transmembrane</keyword>
<feature type="transmembrane region" description="Helical" evidence="7">
    <location>
        <begin position="422"/>
        <end position="448"/>
    </location>
</feature>
<evidence type="ECO:0000256" key="2">
    <source>
        <dbReference type="ARBA" id="ARBA00022475"/>
    </source>
</evidence>
<feature type="transmembrane region" description="Helical" evidence="7">
    <location>
        <begin position="454"/>
        <end position="474"/>
    </location>
</feature>
<dbReference type="InterPro" id="IPR050833">
    <property type="entry name" value="Poly_Biosynth_Transport"/>
</dbReference>
<dbReference type="Proteomes" id="UP000315677">
    <property type="component" value="Unassembled WGS sequence"/>
</dbReference>
<evidence type="ECO:0000256" key="5">
    <source>
        <dbReference type="ARBA" id="ARBA00023136"/>
    </source>
</evidence>
<comment type="subcellular location">
    <subcellularLocation>
        <location evidence="1">Cell membrane</location>
        <topology evidence="1">Multi-pass membrane protein</topology>
    </subcellularLocation>
</comment>
<name>A0A543E095_9PSEU</name>
<organism evidence="8 9">
    <name type="scientific">Pseudonocardia kunmingensis</name>
    <dbReference type="NCBI Taxonomy" id="630975"/>
    <lineage>
        <taxon>Bacteria</taxon>
        <taxon>Bacillati</taxon>
        <taxon>Actinomycetota</taxon>
        <taxon>Actinomycetes</taxon>
        <taxon>Pseudonocardiales</taxon>
        <taxon>Pseudonocardiaceae</taxon>
        <taxon>Pseudonocardia</taxon>
    </lineage>
</organism>
<dbReference type="PANTHER" id="PTHR30250:SF11">
    <property type="entry name" value="O-ANTIGEN TRANSPORTER-RELATED"/>
    <property type="match status" value="1"/>
</dbReference>
<feature type="transmembrane region" description="Helical" evidence="7">
    <location>
        <begin position="246"/>
        <end position="268"/>
    </location>
</feature>
<feature type="transmembrane region" description="Helical" evidence="7">
    <location>
        <begin position="305"/>
        <end position="324"/>
    </location>
</feature>
<keyword evidence="4 7" id="KW-1133">Transmembrane helix</keyword>
<keyword evidence="9" id="KW-1185">Reference proteome</keyword>